<feature type="compositionally biased region" description="Basic and acidic residues" evidence="1">
    <location>
        <begin position="14"/>
        <end position="26"/>
    </location>
</feature>
<dbReference type="STRING" id="1305675.BFG57_08400"/>
<accession>A0A1E5LJS2</accession>
<proteinExistence type="predicted"/>
<feature type="compositionally biased region" description="Polar residues" evidence="1">
    <location>
        <begin position="1"/>
        <end position="13"/>
    </location>
</feature>
<keyword evidence="3" id="KW-1185">Reference proteome</keyword>
<evidence type="ECO:0000256" key="1">
    <source>
        <dbReference type="SAM" id="MobiDB-lite"/>
    </source>
</evidence>
<gene>
    <name evidence="2" type="ORF">BFG57_08400</name>
</gene>
<name>A0A1E5LJS2_9BACI</name>
<dbReference type="EMBL" id="MJEH01000003">
    <property type="protein sequence ID" value="OEH94268.1"/>
    <property type="molecule type" value="Genomic_DNA"/>
</dbReference>
<evidence type="ECO:0000313" key="2">
    <source>
        <dbReference type="EMBL" id="OEH94268.1"/>
    </source>
</evidence>
<sequence>MVTDNKSNATYKNSAKEKTIQEKDNTRNYSVHSYNQEHNLKKYLSMESSHFPNNRLIPPSLK</sequence>
<dbReference type="AlphaFoldDB" id="A0A1E5LJS2"/>
<reference evidence="2 3" key="1">
    <citation type="submission" date="2016-08" db="EMBL/GenBank/DDBJ databases">
        <title>Genome of Bacillus solimangrovi GH2-4.</title>
        <authorList>
            <person name="Lim S."/>
            <person name="Kim B.-C."/>
        </authorList>
    </citation>
    <scope>NUCLEOTIDE SEQUENCE [LARGE SCALE GENOMIC DNA]</scope>
    <source>
        <strain evidence="2 3">GH2-4</strain>
    </source>
</reference>
<organism evidence="2 3">
    <name type="scientific">Bacillus solimangrovi</name>
    <dbReference type="NCBI Taxonomy" id="1305675"/>
    <lineage>
        <taxon>Bacteria</taxon>
        <taxon>Bacillati</taxon>
        <taxon>Bacillota</taxon>
        <taxon>Bacilli</taxon>
        <taxon>Bacillales</taxon>
        <taxon>Bacillaceae</taxon>
        <taxon>Bacillus</taxon>
    </lineage>
</organism>
<evidence type="ECO:0000313" key="3">
    <source>
        <dbReference type="Proteomes" id="UP000095209"/>
    </source>
</evidence>
<dbReference type="Proteomes" id="UP000095209">
    <property type="component" value="Unassembled WGS sequence"/>
</dbReference>
<feature type="region of interest" description="Disordered" evidence="1">
    <location>
        <begin position="1"/>
        <end position="29"/>
    </location>
</feature>
<comment type="caution">
    <text evidence="2">The sequence shown here is derived from an EMBL/GenBank/DDBJ whole genome shotgun (WGS) entry which is preliminary data.</text>
</comment>
<protein>
    <submittedName>
        <fullName evidence="2">Uncharacterized protein</fullName>
    </submittedName>
</protein>